<dbReference type="KEGG" id="cprv:CYPRO_3057"/>
<dbReference type="InterPro" id="IPR001466">
    <property type="entry name" value="Beta-lactam-related"/>
</dbReference>
<dbReference type="PANTHER" id="PTHR43283">
    <property type="entry name" value="BETA-LACTAMASE-RELATED"/>
    <property type="match status" value="1"/>
</dbReference>
<feature type="chain" id="PRO_5016914570" evidence="1">
    <location>
        <begin position="22"/>
        <end position="538"/>
    </location>
</feature>
<dbReference type="PANTHER" id="PTHR43283:SF3">
    <property type="entry name" value="BETA-LACTAMASE FAMILY PROTEIN (AFU_ORTHOLOGUE AFUA_5G07500)"/>
    <property type="match status" value="1"/>
</dbReference>
<dbReference type="AlphaFoldDB" id="A0A345UP91"/>
<reference evidence="4 5" key="1">
    <citation type="submission" date="2018-03" db="EMBL/GenBank/DDBJ databases">
        <title>Phenotypic and genomic properties of Cyclonatronum proteinivorum gen. nov., sp. nov., a haloalkaliphilic bacteroidete from soda lakes possessing Na+-translocating rhodopsin.</title>
        <authorList>
            <person name="Toshchakov S.V."/>
            <person name="Korzhenkov A."/>
            <person name="Samarov N.I."/>
            <person name="Kublanov I.V."/>
            <person name="Muntyan M.S."/>
            <person name="Sorokin D.Y."/>
        </authorList>
    </citation>
    <scope>NUCLEOTIDE SEQUENCE [LARGE SCALE GENOMIC DNA]</scope>
    <source>
        <strain evidence="4 5">Omega</strain>
    </source>
</reference>
<feature type="domain" description="Secretion system C-terminal sorting" evidence="3">
    <location>
        <begin position="459"/>
        <end position="529"/>
    </location>
</feature>
<keyword evidence="1" id="KW-0732">Signal</keyword>
<feature type="signal peptide" evidence="1">
    <location>
        <begin position="1"/>
        <end position="21"/>
    </location>
</feature>
<dbReference type="InterPro" id="IPR026444">
    <property type="entry name" value="Secre_tail"/>
</dbReference>
<dbReference type="RefSeq" id="WP_164682846.1">
    <property type="nucleotide sequence ID" value="NZ_CP027806.1"/>
</dbReference>
<sequence length="538" mass="58831">MRRNNAFSMLLLAVFMLHASAQLELLPIAAQSPEPGYGGFENALAAIAETHDTAGMAVIGSCGDVQHEVLLGKRDIARSLPVTSDTHFRIASVSKLVTGLAVLHLHDEGALDLHQPAGALLGFPLQNPDWPLSPIRIIDLLTHQSSIQDGETYADFLWESYTSENPPPISDLLQPGAQWHAPNNWRQEPPGSFFAYSNLNYGLLGSIIEAATQQRFDRYMHTTFLPLLDMEGSFNPADLADIDQLAVLYRKLSGEWTPQFDHFEGVAPPDRELPSYIPGSNGLLFAPQGGLRTTARSLMKLVRLLQHNGHTGNAQLIQPETMAFLLEPQWIFNGSNGDPYFGLYYAFGAGAHHTTNRPNEDVVVPGHFFTGHPGAAYGLASNLYIRTGEGPDTAILFITNGVGTGLGFDARSSFYTIETDVFEAFAHHILAPCMAQTSLNHPPETESAPAASFQLLRPYPNPFNSQTRLSWEMNRPDQVRVSVHDTAGRLVRSLASAHYGPGKHHLSFDASALSSGTYIVRFQSKNGLTQTVSITVLK</sequence>
<feature type="domain" description="Beta-lactamase-related" evidence="2">
    <location>
        <begin position="41"/>
        <end position="404"/>
    </location>
</feature>
<dbReference type="Proteomes" id="UP000254808">
    <property type="component" value="Chromosome"/>
</dbReference>
<dbReference type="NCBIfam" id="TIGR04183">
    <property type="entry name" value="Por_Secre_tail"/>
    <property type="match status" value="1"/>
</dbReference>
<accession>A0A345UP91</accession>
<keyword evidence="5" id="KW-1185">Reference proteome</keyword>
<dbReference type="Gene3D" id="2.60.40.4070">
    <property type="match status" value="1"/>
</dbReference>
<evidence type="ECO:0000313" key="5">
    <source>
        <dbReference type="Proteomes" id="UP000254808"/>
    </source>
</evidence>
<dbReference type="SUPFAM" id="SSF56601">
    <property type="entry name" value="beta-lactamase/transpeptidase-like"/>
    <property type="match status" value="1"/>
</dbReference>
<evidence type="ECO:0000259" key="2">
    <source>
        <dbReference type="Pfam" id="PF00144"/>
    </source>
</evidence>
<dbReference type="Pfam" id="PF18962">
    <property type="entry name" value="Por_Secre_tail"/>
    <property type="match status" value="1"/>
</dbReference>
<dbReference type="Pfam" id="PF00144">
    <property type="entry name" value="Beta-lactamase"/>
    <property type="match status" value="1"/>
</dbReference>
<organism evidence="4 5">
    <name type="scientific">Cyclonatronum proteinivorum</name>
    <dbReference type="NCBI Taxonomy" id="1457365"/>
    <lineage>
        <taxon>Bacteria</taxon>
        <taxon>Pseudomonadati</taxon>
        <taxon>Balneolota</taxon>
        <taxon>Balneolia</taxon>
        <taxon>Balneolales</taxon>
        <taxon>Cyclonatronaceae</taxon>
        <taxon>Cyclonatronum</taxon>
    </lineage>
</organism>
<protein>
    <submittedName>
        <fullName evidence="4">Por secretion system C-terminal sorting domain-containing protein</fullName>
    </submittedName>
</protein>
<dbReference type="InterPro" id="IPR050789">
    <property type="entry name" value="Diverse_Enzym_Activities"/>
</dbReference>
<evidence type="ECO:0000259" key="3">
    <source>
        <dbReference type="Pfam" id="PF18962"/>
    </source>
</evidence>
<name>A0A345UP91_9BACT</name>
<evidence type="ECO:0000256" key="1">
    <source>
        <dbReference type="SAM" id="SignalP"/>
    </source>
</evidence>
<dbReference type="InterPro" id="IPR012338">
    <property type="entry name" value="Beta-lactam/transpept-like"/>
</dbReference>
<dbReference type="EMBL" id="CP027806">
    <property type="protein sequence ID" value="AXJ02293.1"/>
    <property type="molecule type" value="Genomic_DNA"/>
</dbReference>
<proteinExistence type="predicted"/>
<gene>
    <name evidence="4" type="ORF">CYPRO_3057</name>
</gene>
<dbReference type="Gene3D" id="3.40.710.10">
    <property type="entry name" value="DD-peptidase/beta-lactamase superfamily"/>
    <property type="match status" value="1"/>
</dbReference>
<evidence type="ECO:0000313" key="4">
    <source>
        <dbReference type="EMBL" id="AXJ02293.1"/>
    </source>
</evidence>